<dbReference type="Proteomes" id="UP000244893">
    <property type="component" value="Unassembled WGS sequence"/>
</dbReference>
<sequence>MPRSTATTIDATGSGHNLDSIDSDTRAIQPRLFVIVARTFTPLGSDRRHPLGGGAPRRELSSLCTHRSERSAQFFVPGGDSKVPEEPQLEPDDPTKASWPTQIQGRTWKYLARRSLHGFVRNGALDAAGALTFFAVLSIFPAALAIVSLLGVIADGEAIVNRLLSLLDEVAPGPVVEVLRQPLDDIATTSSASLALAIGVLTGLWSASGYVSAFSRAMNRIYEVDEGRPYWKRKPLQLLLTVIIAGLVLVIAAIVTLSGPVARTLGRLMGIEGTPLAVWDVVKWPVLAAAALLIIALLYAATPNVRQPRFRWLSLGALVALLLLGGASAGFAFYVANFASYNQTFGALGGVIVFLIWIFLINLALLLGAEFNTELERGRQLQAGMRSESRLLLPARDTTASDTSSRTAAVDVRNGTLLRNGEEIPDRSDTLVPRTRRKLLDAWHRLKRRL</sequence>
<feature type="transmembrane region" description="Helical" evidence="7">
    <location>
        <begin position="347"/>
        <end position="369"/>
    </location>
</feature>
<feature type="transmembrane region" description="Helical" evidence="7">
    <location>
        <begin position="236"/>
        <end position="261"/>
    </location>
</feature>
<evidence type="ECO:0000256" key="2">
    <source>
        <dbReference type="ARBA" id="ARBA00022475"/>
    </source>
</evidence>
<keyword evidence="4 7" id="KW-1133">Transmembrane helix</keyword>
<reference evidence="8 9" key="1">
    <citation type="submission" date="2018-05" db="EMBL/GenBank/DDBJ databases">
        <title>Amnibacterium sp. M8JJ-5, whole genome shotgun sequence.</title>
        <authorList>
            <person name="Tuo L."/>
        </authorList>
    </citation>
    <scope>NUCLEOTIDE SEQUENCE [LARGE SCALE GENOMIC DNA]</scope>
    <source>
        <strain evidence="8 9">M8JJ-5</strain>
    </source>
</reference>
<dbReference type="Pfam" id="PF03631">
    <property type="entry name" value="Virul_fac_BrkB"/>
    <property type="match status" value="1"/>
</dbReference>
<feature type="region of interest" description="Disordered" evidence="6">
    <location>
        <begin position="74"/>
        <end position="98"/>
    </location>
</feature>
<dbReference type="PANTHER" id="PTHR30213">
    <property type="entry name" value="INNER MEMBRANE PROTEIN YHJD"/>
    <property type="match status" value="1"/>
</dbReference>
<proteinExistence type="predicted"/>
<name>A0A2V1HRD1_9MICO</name>
<feature type="transmembrane region" description="Helical" evidence="7">
    <location>
        <begin position="281"/>
        <end position="300"/>
    </location>
</feature>
<dbReference type="GO" id="GO:0005886">
    <property type="term" value="C:plasma membrane"/>
    <property type="evidence" value="ECO:0007669"/>
    <property type="project" value="UniProtKB-SubCell"/>
</dbReference>
<dbReference type="OrthoDB" id="9781030at2"/>
<organism evidence="8 9">
    <name type="scientific">Amnibacterium flavum</name>
    <dbReference type="NCBI Taxonomy" id="2173173"/>
    <lineage>
        <taxon>Bacteria</taxon>
        <taxon>Bacillati</taxon>
        <taxon>Actinomycetota</taxon>
        <taxon>Actinomycetes</taxon>
        <taxon>Micrococcales</taxon>
        <taxon>Microbacteriaceae</taxon>
        <taxon>Amnibacterium</taxon>
    </lineage>
</organism>
<evidence type="ECO:0000313" key="9">
    <source>
        <dbReference type="Proteomes" id="UP000244893"/>
    </source>
</evidence>
<protein>
    <submittedName>
        <fullName evidence="8">Ribonuclease BN</fullName>
    </submittedName>
</protein>
<evidence type="ECO:0000313" key="8">
    <source>
        <dbReference type="EMBL" id="PVZ93669.1"/>
    </source>
</evidence>
<dbReference type="NCBIfam" id="TIGR00765">
    <property type="entry name" value="yihY_not_rbn"/>
    <property type="match status" value="1"/>
</dbReference>
<accession>A0A2V1HRD1</accession>
<keyword evidence="2" id="KW-1003">Cell membrane</keyword>
<comment type="caution">
    <text evidence="8">The sequence shown here is derived from an EMBL/GenBank/DDBJ whole genome shotgun (WGS) entry which is preliminary data.</text>
</comment>
<evidence type="ECO:0000256" key="4">
    <source>
        <dbReference type="ARBA" id="ARBA00022989"/>
    </source>
</evidence>
<dbReference type="InterPro" id="IPR017039">
    <property type="entry name" value="Virul_fac_BrkB"/>
</dbReference>
<feature type="transmembrane region" description="Helical" evidence="7">
    <location>
        <begin position="131"/>
        <end position="154"/>
    </location>
</feature>
<gene>
    <name evidence="8" type="ORF">DDQ50_07630</name>
</gene>
<comment type="subcellular location">
    <subcellularLocation>
        <location evidence="1">Cell membrane</location>
        <topology evidence="1">Multi-pass membrane protein</topology>
    </subcellularLocation>
</comment>
<feature type="transmembrane region" description="Helical" evidence="7">
    <location>
        <begin position="192"/>
        <end position="215"/>
    </location>
</feature>
<dbReference type="PANTHER" id="PTHR30213:SF0">
    <property type="entry name" value="UPF0761 MEMBRANE PROTEIN YIHY"/>
    <property type="match status" value="1"/>
</dbReference>
<keyword evidence="5 7" id="KW-0472">Membrane</keyword>
<dbReference type="EMBL" id="QEOP01000002">
    <property type="protein sequence ID" value="PVZ93669.1"/>
    <property type="molecule type" value="Genomic_DNA"/>
</dbReference>
<evidence type="ECO:0000256" key="7">
    <source>
        <dbReference type="SAM" id="Phobius"/>
    </source>
</evidence>
<evidence type="ECO:0000256" key="3">
    <source>
        <dbReference type="ARBA" id="ARBA00022692"/>
    </source>
</evidence>
<feature type="transmembrane region" description="Helical" evidence="7">
    <location>
        <begin position="312"/>
        <end position="335"/>
    </location>
</feature>
<dbReference type="AlphaFoldDB" id="A0A2V1HRD1"/>
<evidence type="ECO:0000256" key="6">
    <source>
        <dbReference type="SAM" id="MobiDB-lite"/>
    </source>
</evidence>
<evidence type="ECO:0000256" key="1">
    <source>
        <dbReference type="ARBA" id="ARBA00004651"/>
    </source>
</evidence>
<keyword evidence="9" id="KW-1185">Reference proteome</keyword>
<evidence type="ECO:0000256" key="5">
    <source>
        <dbReference type="ARBA" id="ARBA00023136"/>
    </source>
</evidence>
<keyword evidence="3 7" id="KW-0812">Transmembrane</keyword>